<dbReference type="GO" id="GO:0000049">
    <property type="term" value="F:tRNA binding"/>
    <property type="evidence" value="ECO:0007669"/>
    <property type="project" value="UniProtKB-KW"/>
</dbReference>
<keyword evidence="6 14" id="KW-0479">Metal-binding</keyword>
<keyword evidence="11 14" id="KW-0648">Protein biosynthesis</keyword>
<dbReference type="CDD" id="cd00673">
    <property type="entry name" value="AlaRS_core"/>
    <property type="match status" value="1"/>
</dbReference>
<accession>A0A4W6DM49</accession>
<evidence type="ECO:0000256" key="4">
    <source>
        <dbReference type="ARBA" id="ARBA00022555"/>
    </source>
</evidence>
<comment type="domain">
    <text evidence="14">Consists of three domains; the N-terminal catalytic domain, the editing domain and the C-terminal C-Ala domain. The editing domain removes incorrectly charged amino acids, while the C-Ala domain, along with tRNA(Ala), serves as a bridge to cooperatively bring together the editing and aminoacylation centers thus stimulating deacylation of misacylated tRNAs.</text>
</comment>
<dbReference type="Pfam" id="PF01411">
    <property type="entry name" value="tRNA-synt_2c"/>
    <property type="match status" value="1"/>
</dbReference>
<gene>
    <name evidence="16" type="primary">AARS2</name>
    <name evidence="14" type="synonym">AARS</name>
    <name evidence="16" type="synonym">aars2</name>
</gene>
<dbReference type="InterPro" id="IPR002318">
    <property type="entry name" value="Ala-tRNA-lgiase_IIc"/>
</dbReference>
<organism evidence="16 17">
    <name type="scientific">Lates calcarifer</name>
    <name type="common">Barramundi</name>
    <name type="synonym">Holocentrus calcarifer</name>
    <dbReference type="NCBI Taxonomy" id="8187"/>
    <lineage>
        <taxon>Eukaryota</taxon>
        <taxon>Metazoa</taxon>
        <taxon>Chordata</taxon>
        <taxon>Craniata</taxon>
        <taxon>Vertebrata</taxon>
        <taxon>Euteleostomi</taxon>
        <taxon>Actinopterygii</taxon>
        <taxon>Neopterygii</taxon>
        <taxon>Teleostei</taxon>
        <taxon>Neoteleostei</taxon>
        <taxon>Acanthomorphata</taxon>
        <taxon>Carangaria</taxon>
        <taxon>Carangaria incertae sedis</taxon>
        <taxon>Centropomidae</taxon>
        <taxon>Lates</taxon>
    </lineage>
</organism>
<dbReference type="Gene3D" id="3.30.980.10">
    <property type="entry name" value="Threonyl-trna Synthetase, Chain A, domain 2"/>
    <property type="match status" value="1"/>
</dbReference>
<keyword evidence="12 14" id="KW-0030">Aminoacyl-tRNA synthetase</keyword>
<keyword evidence="7 14" id="KW-0547">Nucleotide-binding</keyword>
<dbReference type="HAMAP" id="MF_00036_B">
    <property type="entry name" value="Ala_tRNA_synth_B"/>
    <property type="match status" value="1"/>
</dbReference>
<comment type="similarity">
    <text evidence="1">Belongs to the class-II aminoacyl-tRNA synthetase family. Alax-L subfamily.</text>
</comment>
<keyword evidence="17" id="KW-1185">Reference proteome</keyword>
<dbReference type="SMART" id="SM00863">
    <property type="entry name" value="tRNA_SAD"/>
    <property type="match status" value="1"/>
</dbReference>
<sequence>RGSCVCVCVCVCVDRSVTFLDFFRQKHGHLLVPSSPVRPRGDPSLLFVNAGMNQFKPILLGTVDPRSPMASYRRVVNSQKCVRAGGKHNDLEDVGRDETHHTFFEMLGNWSFGDYFKEEACRMAWSLLTEHYGIPADRLYVSFFSGDADSRLPPDDETRRIWVPPGRLLPFGLKENFWEMGDSGPCGPCTEIHYDHVGGRDAARFVNADSPDVVEIWNLVFMQYNREVDQTLRLLPQLSVDTGMGLERLVSVLQGKRSNYDTDLFTPLIHEIHQRSKVGPYGGRTGAADQGRVDMAYRVVADHIRTLSVCIADGVHPGMSGAELVLRRILRRAVRFCVEVLQAPQGTLASLVPAVAHSVPQVMDVINENEVQFLSSLEQGGRLIHRTLSRMDYKHAVFPASVAWSLHRDLGFPLDLVDLMLEERGVQVDRQELDRLIQNDKVVLELQSGDRCQVMLDVLSLAELQRLQVPHTDDSLKYQYRLDQDRYVFPACRATVLALYEGQTLVSEVSEGQRCGVILDRTCFYSEQGGQSHDQGYFTRDGLQDVLYPVEDVVLAGGYVVHQVTAADSLKTGDQVQLHLDQVHRLSCMVKHTATHILNFALRSVLGPSVRQRGSHVSADRLRFDFTVKESLSVSQLQQVERCVNDVVSANQVVHVQELPLHRARTIRGLRMVDEVYPDPVRVVSVEVPVSELLDQNTDRQTSVELCCGTHLLQTGAIEDLVIVSERQLMKGISRIVAVTGRDAAQAREAGQVLSQDVDSLAARLTGSAPSSLESAQRLAKEAGVLSDVGTLPTMHCSLSEAEGGVFDMLFDPVLCLTGCR</sequence>
<dbReference type="Gene3D" id="3.30.930.10">
    <property type="entry name" value="Bira Bifunctional Protein, Domain 2"/>
    <property type="match status" value="1"/>
</dbReference>
<evidence type="ECO:0000256" key="1">
    <source>
        <dbReference type="ARBA" id="ARBA00008429"/>
    </source>
</evidence>
<dbReference type="GeneTree" id="ENSGT00940000158246"/>
<dbReference type="InterPro" id="IPR018165">
    <property type="entry name" value="Ala-tRNA-synth_IIc_core"/>
</dbReference>
<protein>
    <recommendedName>
        <fullName evidence="3">Alanine--tRNA ligase</fullName>
        <ecNumber evidence="2">6.1.1.7</ecNumber>
    </recommendedName>
</protein>
<evidence type="ECO:0000313" key="16">
    <source>
        <dbReference type="Ensembl" id="ENSLCAP00010025967.1"/>
    </source>
</evidence>
<dbReference type="InterPro" id="IPR018163">
    <property type="entry name" value="Thr/Ala-tRNA-synth_IIc_edit"/>
</dbReference>
<comment type="catalytic activity">
    <reaction evidence="13 14">
        <text>tRNA(Ala) + L-alanine + ATP = L-alanyl-tRNA(Ala) + AMP + diphosphate</text>
        <dbReference type="Rhea" id="RHEA:12540"/>
        <dbReference type="Rhea" id="RHEA-COMP:9657"/>
        <dbReference type="Rhea" id="RHEA-COMP:9923"/>
        <dbReference type="ChEBI" id="CHEBI:30616"/>
        <dbReference type="ChEBI" id="CHEBI:33019"/>
        <dbReference type="ChEBI" id="CHEBI:57972"/>
        <dbReference type="ChEBI" id="CHEBI:78442"/>
        <dbReference type="ChEBI" id="CHEBI:78497"/>
        <dbReference type="ChEBI" id="CHEBI:456215"/>
        <dbReference type="EC" id="6.1.1.7"/>
    </reaction>
</comment>
<dbReference type="Ensembl" id="ENSLCAT00010026519.1">
    <property type="protein sequence ID" value="ENSLCAP00010025967.1"/>
    <property type="gene ID" value="ENSLCAG00010012118.1"/>
</dbReference>
<dbReference type="PANTHER" id="PTHR11777:SF8">
    <property type="entry name" value="ALANINE--TRNA LIGASE, MITOCHONDRIAL"/>
    <property type="match status" value="1"/>
</dbReference>
<dbReference type="PRINTS" id="PR00980">
    <property type="entry name" value="TRNASYNTHALA"/>
</dbReference>
<dbReference type="GO" id="GO:0004813">
    <property type="term" value="F:alanine-tRNA ligase activity"/>
    <property type="evidence" value="ECO:0007669"/>
    <property type="project" value="UniProtKB-UniRule"/>
</dbReference>
<evidence type="ECO:0000256" key="14">
    <source>
        <dbReference type="HAMAP-Rule" id="MF_03133"/>
    </source>
</evidence>
<dbReference type="FunFam" id="3.30.980.10:FF:000004">
    <property type="entry name" value="Alanine--tRNA ligase, cytoplasmic"/>
    <property type="match status" value="1"/>
</dbReference>
<dbReference type="PANTHER" id="PTHR11777">
    <property type="entry name" value="ALANYL-TRNA SYNTHETASE"/>
    <property type="match status" value="1"/>
</dbReference>
<dbReference type="InterPro" id="IPR009000">
    <property type="entry name" value="Transl_B-barrel_sf"/>
</dbReference>
<evidence type="ECO:0000256" key="13">
    <source>
        <dbReference type="ARBA" id="ARBA00048300"/>
    </source>
</evidence>
<name>A0A4W6DM49_LATCA</name>
<dbReference type="GO" id="GO:0008270">
    <property type="term" value="F:zinc ion binding"/>
    <property type="evidence" value="ECO:0007669"/>
    <property type="project" value="UniProtKB-UniRule"/>
</dbReference>
<feature type="domain" description="Alanyl-transfer RNA synthetases family profile" evidence="15">
    <location>
        <begin position="18"/>
        <end position="750"/>
    </location>
</feature>
<keyword evidence="5 14" id="KW-0436">Ligase</keyword>
<dbReference type="AlphaFoldDB" id="A0A4W6DM49"/>
<comment type="function">
    <text evidence="14">Catalyzes the attachment of alanine to tRNA(Ala) in a two-step reaction: alanine is first activated by ATP to form Ala-AMP and then transferred to the acceptor end of tRNA(Ala). Also edits incorrectly charged tRNA(Ala) via its editing domain.</text>
</comment>
<evidence type="ECO:0000256" key="10">
    <source>
        <dbReference type="ARBA" id="ARBA00022884"/>
    </source>
</evidence>
<dbReference type="SUPFAM" id="SSF55186">
    <property type="entry name" value="ThrRS/AlaRS common domain"/>
    <property type="match status" value="1"/>
</dbReference>
<dbReference type="GO" id="GO:0005739">
    <property type="term" value="C:mitochondrion"/>
    <property type="evidence" value="ECO:0007669"/>
    <property type="project" value="TreeGrafter"/>
</dbReference>
<evidence type="ECO:0000256" key="9">
    <source>
        <dbReference type="ARBA" id="ARBA00022840"/>
    </source>
</evidence>
<evidence type="ECO:0000256" key="5">
    <source>
        <dbReference type="ARBA" id="ARBA00022598"/>
    </source>
</evidence>
<dbReference type="Pfam" id="PF07973">
    <property type="entry name" value="tRNA_SAD"/>
    <property type="match status" value="1"/>
</dbReference>
<evidence type="ECO:0000256" key="12">
    <source>
        <dbReference type="ARBA" id="ARBA00023146"/>
    </source>
</evidence>
<keyword evidence="8 14" id="KW-0862">Zinc</keyword>
<keyword evidence="9 14" id="KW-0067">ATP-binding</keyword>
<dbReference type="SUPFAM" id="SSF101353">
    <property type="entry name" value="Putative anticodon-binding domain of alanyl-tRNA synthetase (AlaRS)"/>
    <property type="match status" value="1"/>
</dbReference>
<dbReference type="SUPFAM" id="SSF50447">
    <property type="entry name" value="Translation proteins"/>
    <property type="match status" value="1"/>
</dbReference>
<dbReference type="InterPro" id="IPR018164">
    <property type="entry name" value="Ala-tRNA-synth_IIc_N"/>
</dbReference>
<evidence type="ECO:0000256" key="3">
    <source>
        <dbReference type="ARBA" id="ARBA00017959"/>
    </source>
</evidence>
<evidence type="ECO:0000256" key="6">
    <source>
        <dbReference type="ARBA" id="ARBA00022723"/>
    </source>
</evidence>
<feature type="binding site" evidence="14">
    <location>
        <position position="711"/>
    </location>
    <ligand>
        <name>Zn(2+)</name>
        <dbReference type="ChEBI" id="CHEBI:29105"/>
    </ligand>
</feature>
<dbReference type="SUPFAM" id="SSF55681">
    <property type="entry name" value="Class II aaRS and biotin synthetases"/>
    <property type="match status" value="1"/>
</dbReference>
<evidence type="ECO:0000256" key="7">
    <source>
        <dbReference type="ARBA" id="ARBA00022741"/>
    </source>
</evidence>
<keyword evidence="10 14" id="KW-0694">RNA-binding</keyword>
<evidence type="ECO:0000259" key="15">
    <source>
        <dbReference type="PROSITE" id="PS50860"/>
    </source>
</evidence>
<dbReference type="InterPro" id="IPR012947">
    <property type="entry name" value="tRNA_SAD"/>
</dbReference>
<evidence type="ECO:0000256" key="2">
    <source>
        <dbReference type="ARBA" id="ARBA00013168"/>
    </source>
</evidence>
<evidence type="ECO:0000313" key="17">
    <source>
        <dbReference type="Proteomes" id="UP000314980"/>
    </source>
</evidence>
<reference evidence="16" key="2">
    <citation type="submission" date="2025-08" db="UniProtKB">
        <authorList>
            <consortium name="Ensembl"/>
        </authorList>
    </citation>
    <scope>IDENTIFICATION</scope>
</reference>
<proteinExistence type="inferred from homology"/>
<dbReference type="PROSITE" id="PS50860">
    <property type="entry name" value="AA_TRNA_LIGASE_II_ALA"/>
    <property type="match status" value="1"/>
</dbReference>
<dbReference type="FunFam" id="3.30.930.10:FF:000011">
    <property type="entry name" value="Alanine--tRNA ligase, cytoplasmic"/>
    <property type="match status" value="1"/>
</dbReference>
<comment type="subunit">
    <text evidence="14">Monomer. Interacts with ANKRD16; the interaction is direct.</text>
</comment>
<evidence type="ECO:0000256" key="8">
    <source>
        <dbReference type="ARBA" id="ARBA00022833"/>
    </source>
</evidence>
<comment type="cofactor">
    <cofactor evidence="14">
        <name>Zn(2+)</name>
        <dbReference type="ChEBI" id="CHEBI:29105"/>
    </cofactor>
    <text evidence="14">Binds 1 zinc ion per subunit.</text>
</comment>
<feature type="binding site" evidence="14">
    <location>
        <position position="707"/>
    </location>
    <ligand>
        <name>Zn(2+)</name>
        <dbReference type="ChEBI" id="CHEBI:29105"/>
    </ligand>
</feature>
<dbReference type="InterPro" id="IPR050058">
    <property type="entry name" value="Ala-tRNA_ligase"/>
</dbReference>
<feature type="binding site" evidence="14">
    <location>
        <position position="596"/>
    </location>
    <ligand>
        <name>Zn(2+)</name>
        <dbReference type="ChEBI" id="CHEBI:29105"/>
    </ligand>
</feature>
<dbReference type="GO" id="GO:0005524">
    <property type="term" value="F:ATP binding"/>
    <property type="evidence" value="ECO:0007669"/>
    <property type="project" value="UniProtKB-UniRule"/>
</dbReference>
<reference evidence="16" key="3">
    <citation type="submission" date="2025-09" db="UniProtKB">
        <authorList>
            <consortium name="Ensembl"/>
        </authorList>
    </citation>
    <scope>IDENTIFICATION</scope>
</reference>
<dbReference type="InterPro" id="IPR045864">
    <property type="entry name" value="aa-tRNA-synth_II/BPL/LPL"/>
</dbReference>
<dbReference type="Gene3D" id="2.40.30.130">
    <property type="match status" value="1"/>
</dbReference>
<reference evidence="17" key="1">
    <citation type="submission" date="2015-09" db="EMBL/GenBank/DDBJ databases">
        <authorList>
            <person name="Sai Rama Sridatta P."/>
        </authorList>
    </citation>
    <scope>NUCLEOTIDE SEQUENCE [LARGE SCALE GENOMIC DNA]</scope>
</reference>
<dbReference type="InterPro" id="IPR018162">
    <property type="entry name" value="Ala-tRNA-ligase_IIc_anticod-bd"/>
</dbReference>
<evidence type="ECO:0000256" key="11">
    <source>
        <dbReference type="ARBA" id="ARBA00022917"/>
    </source>
</evidence>
<dbReference type="Proteomes" id="UP000314980">
    <property type="component" value="Unassembled WGS sequence"/>
</dbReference>
<dbReference type="NCBIfam" id="TIGR00344">
    <property type="entry name" value="alaS"/>
    <property type="match status" value="1"/>
</dbReference>
<dbReference type="GO" id="GO:0002161">
    <property type="term" value="F:aminoacyl-tRNA deacylase activity"/>
    <property type="evidence" value="ECO:0007669"/>
    <property type="project" value="TreeGrafter"/>
</dbReference>
<keyword evidence="4 14" id="KW-0820">tRNA-binding</keyword>
<feature type="binding site" evidence="14">
    <location>
        <position position="592"/>
    </location>
    <ligand>
        <name>Zn(2+)</name>
        <dbReference type="ChEBI" id="CHEBI:29105"/>
    </ligand>
</feature>
<dbReference type="InterPro" id="IPR023033">
    <property type="entry name" value="Ala_tRNA_ligase_euk/bac"/>
</dbReference>
<dbReference type="EC" id="6.1.1.7" evidence="2"/>
<dbReference type="GO" id="GO:0006419">
    <property type="term" value="P:alanyl-tRNA aminoacylation"/>
    <property type="evidence" value="ECO:0007669"/>
    <property type="project" value="InterPro"/>
</dbReference>